<evidence type="ECO:0000256" key="4">
    <source>
        <dbReference type="ARBA" id="ARBA00022840"/>
    </source>
</evidence>
<dbReference type="NCBIfam" id="TIGR00233">
    <property type="entry name" value="trpS"/>
    <property type="match status" value="1"/>
</dbReference>
<dbReference type="OrthoDB" id="9801042at2"/>
<evidence type="ECO:0000256" key="8">
    <source>
        <dbReference type="HAMAP-Rule" id="MF_00140"/>
    </source>
</evidence>
<evidence type="ECO:0000256" key="1">
    <source>
        <dbReference type="ARBA" id="ARBA00005594"/>
    </source>
</evidence>
<dbReference type="GO" id="GO:0005524">
    <property type="term" value="F:ATP binding"/>
    <property type="evidence" value="ECO:0007669"/>
    <property type="project" value="UniProtKB-UniRule"/>
</dbReference>
<dbReference type="Pfam" id="PF00579">
    <property type="entry name" value="tRNA-synt_1b"/>
    <property type="match status" value="1"/>
</dbReference>
<proteinExistence type="inferred from homology"/>
<organism evidence="10 11">
    <name type="scientific">Branchiibius hedensis</name>
    <dbReference type="NCBI Taxonomy" id="672460"/>
    <lineage>
        <taxon>Bacteria</taxon>
        <taxon>Bacillati</taxon>
        <taxon>Actinomycetota</taxon>
        <taxon>Actinomycetes</taxon>
        <taxon>Micrococcales</taxon>
        <taxon>Dermacoccaceae</taxon>
        <taxon>Branchiibius</taxon>
    </lineage>
</organism>
<evidence type="ECO:0000256" key="3">
    <source>
        <dbReference type="ARBA" id="ARBA00022741"/>
    </source>
</evidence>
<comment type="catalytic activity">
    <reaction evidence="7 8">
        <text>tRNA(Trp) + L-tryptophan + ATP = L-tryptophyl-tRNA(Trp) + AMP + diphosphate + H(+)</text>
        <dbReference type="Rhea" id="RHEA:24080"/>
        <dbReference type="Rhea" id="RHEA-COMP:9671"/>
        <dbReference type="Rhea" id="RHEA-COMP:9705"/>
        <dbReference type="ChEBI" id="CHEBI:15378"/>
        <dbReference type="ChEBI" id="CHEBI:30616"/>
        <dbReference type="ChEBI" id="CHEBI:33019"/>
        <dbReference type="ChEBI" id="CHEBI:57912"/>
        <dbReference type="ChEBI" id="CHEBI:78442"/>
        <dbReference type="ChEBI" id="CHEBI:78535"/>
        <dbReference type="ChEBI" id="CHEBI:456215"/>
        <dbReference type="EC" id="6.1.1.2"/>
    </reaction>
</comment>
<dbReference type="CDD" id="cd00806">
    <property type="entry name" value="TrpRS_core"/>
    <property type="match status" value="1"/>
</dbReference>
<dbReference type="FunFam" id="1.10.240.10:FF:000002">
    <property type="entry name" value="Tryptophan--tRNA ligase"/>
    <property type="match status" value="1"/>
</dbReference>
<feature type="binding site" evidence="8">
    <location>
        <position position="148"/>
    </location>
    <ligand>
        <name>L-tryptophan</name>
        <dbReference type="ChEBI" id="CHEBI:57912"/>
    </ligand>
</feature>
<evidence type="ECO:0000256" key="5">
    <source>
        <dbReference type="ARBA" id="ARBA00022917"/>
    </source>
</evidence>
<dbReference type="InterPro" id="IPR024109">
    <property type="entry name" value="Trp-tRNA-ligase_bac-type"/>
</dbReference>
<evidence type="ECO:0000256" key="6">
    <source>
        <dbReference type="ARBA" id="ARBA00023146"/>
    </source>
</evidence>
<evidence type="ECO:0000256" key="7">
    <source>
        <dbReference type="ARBA" id="ARBA00049929"/>
    </source>
</evidence>
<dbReference type="EMBL" id="UESZ01000001">
    <property type="protein sequence ID" value="SSA34937.1"/>
    <property type="molecule type" value="Genomic_DNA"/>
</dbReference>
<accession>A0A2Y8ZYF4</accession>
<dbReference type="PRINTS" id="PR01039">
    <property type="entry name" value="TRNASYNTHTRP"/>
</dbReference>
<feature type="binding site" evidence="8">
    <location>
        <begin position="31"/>
        <end position="32"/>
    </location>
    <ligand>
        <name>ATP</name>
        <dbReference type="ChEBI" id="CHEBI:30616"/>
    </ligand>
</feature>
<comment type="similarity">
    <text evidence="1 8 9">Belongs to the class-I aminoacyl-tRNA synthetase family.</text>
</comment>
<dbReference type="HAMAP" id="MF_00140_B">
    <property type="entry name" value="Trp_tRNA_synth_B"/>
    <property type="match status" value="1"/>
</dbReference>
<comment type="subcellular location">
    <subcellularLocation>
        <location evidence="8">Cytoplasm</location>
    </subcellularLocation>
</comment>
<dbReference type="Proteomes" id="UP000250028">
    <property type="component" value="Unassembled WGS sequence"/>
</dbReference>
<protein>
    <recommendedName>
        <fullName evidence="8">Tryptophan--tRNA ligase</fullName>
        <ecNumber evidence="8">6.1.1.2</ecNumber>
    </recommendedName>
    <alternativeName>
        <fullName evidence="8">Tryptophanyl-tRNA synthetase</fullName>
        <shortName evidence="8">TrpRS</shortName>
    </alternativeName>
</protein>
<dbReference type="RefSeq" id="WP_109688862.1">
    <property type="nucleotide sequence ID" value="NZ_QGDN01000001.1"/>
</dbReference>
<dbReference type="PANTHER" id="PTHR43766:SF1">
    <property type="entry name" value="TRYPTOPHAN--TRNA LIGASE, MITOCHONDRIAL"/>
    <property type="match status" value="1"/>
</dbReference>
<gene>
    <name evidence="8" type="primary">trpS</name>
    <name evidence="10" type="ORF">SAMN04489750_2269</name>
</gene>
<reference evidence="11" key="1">
    <citation type="submission" date="2016-10" db="EMBL/GenBank/DDBJ databases">
        <authorList>
            <person name="Varghese N."/>
            <person name="Submissions S."/>
        </authorList>
    </citation>
    <scope>NUCLEOTIDE SEQUENCE [LARGE SCALE GENOMIC DNA]</scope>
    <source>
        <strain evidence="11">DSM 22951</strain>
    </source>
</reference>
<dbReference type="GO" id="GO:0005829">
    <property type="term" value="C:cytosol"/>
    <property type="evidence" value="ECO:0007669"/>
    <property type="project" value="TreeGrafter"/>
</dbReference>
<feature type="binding site" evidence="8">
    <location>
        <begin position="22"/>
        <end position="24"/>
    </location>
    <ligand>
        <name>ATP</name>
        <dbReference type="ChEBI" id="CHEBI:30616"/>
    </ligand>
</feature>
<keyword evidence="8" id="KW-0963">Cytoplasm</keyword>
<dbReference type="SUPFAM" id="SSF52374">
    <property type="entry name" value="Nucleotidylyl transferase"/>
    <property type="match status" value="1"/>
</dbReference>
<sequence>MPTSASRLPGQDARPRILSGMQPTHDSLHLGNYLGAQVNWVAMQEEFDAFFCVVDQHALTVSPDPAQMRQRTRVTAAQYLAGGIDPEKSTVFVQSHVPEHSQLAWVLSCITGFGEAARMTQFKDKSSKRGSEATNVGLFTYPILMAADILLYDATAVPVGEDQRQHLELTRDLAGRFNTRYGDTFVIPEPHIPSETAKIMSLADPLAKMSKSADNQSGNLMMLDEPKANIKKIKAAVTDTDNEVRWAPETKPGIANLLRIHAALSGEPVADIVARFEGPNRYGALKGEVADLVVEVQAPFKARVEELLADPGELDAILAKGADRAREVAGGVLARAYDAVGFLPAR</sequence>
<keyword evidence="5 8" id="KW-0648">Protein biosynthesis</keyword>
<name>A0A2Y8ZYF4_9MICO</name>
<feature type="binding site" evidence="8">
    <location>
        <begin position="208"/>
        <end position="212"/>
    </location>
    <ligand>
        <name>ATP</name>
        <dbReference type="ChEBI" id="CHEBI:30616"/>
    </ligand>
</feature>
<dbReference type="PANTHER" id="PTHR43766">
    <property type="entry name" value="TRYPTOPHAN--TRNA LIGASE, MITOCHONDRIAL"/>
    <property type="match status" value="1"/>
</dbReference>
<dbReference type="InterPro" id="IPR002306">
    <property type="entry name" value="Trp-tRNA-ligase"/>
</dbReference>
<comment type="subunit">
    <text evidence="8">Homodimer.</text>
</comment>
<evidence type="ECO:0000256" key="9">
    <source>
        <dbReference type="RuleBase" id="RU363036"/>
    </source>
</evidence>
<dbReference type="Gene3D" id="1.10.240.10">
    <property type="entry name" value="Tyrosyl-Transfer RNA Synthetase"/>
    <property type="match status" value="1"/>
</dbReference>
<evidence type="ECO:0000256" key="2">
    <source>
        <dbReference type="ARBA" id="ARBA00022598"/>
    </source>
</evidence>
<evidence type="ECO:0000313" key="11">
    <source>
        <dbReference type="Proteomes" id="UP000250028"/>
    </source>
</evidence>
<comment type="function">
    <text evidence="8">Catalyzes the attachment of tryptophan to tRNA(Trp).</text>
</comment>
<dbReference type="EC" id="6.1.1.2" evidence="8"/>
<keyword evidence="3 8" id="KW-0547">Nucleotide-binding</keyword>
<dbReference type="InterPro" id="IPR014729">
    <property type="entry name" value="Rossmann-like_a/b/a_fold"/>
</dbReference>
<feature type="binding site" evidence="8">
    <location>
        <position position="199"/>
    </location>
    <ligand>
        <name>ATP</name>
        <dbReference type="ChEBI" id="CHEBI:30616"/>
    </ligand>
</feature>
<dbReference type="InterPro" id="IPR050203">
    <property type="entry name" value="Trp-tRNA_synthetase"/>
</dbReference>
<dbReference type="InterPro" id="IPR002305">
    <property type="entry name" value="aa-tRNA-synth_Ic"/>
</dbReference>
<keyword evidence="11" id="KW-1185">Reference proteome</keyword>
<feature type="short sequence motif" description="'KMSKS' region" evidence="8">
    <location>
        <begin position="208"/>
        <end position="212"/>
    </location>
</feature>
<keyword evidence="4 8" id="KW-0067">ATP-binding</keyword>
<dbReference type="GO" id="GO:0006436">
    <property type="term" value="P:tryptophanyl-tRNA aminoacylation"/>
    <property type="evidence" value="ECO:0007669"/>
    <property type="project" value="UniProtKB-UniRule"/>
</dbReference>
<dbReference type="GO" id="GO:0004830">
    <property type="term" value="F:tryptophan-tRNA ligase activity"/>
    <property type="evidence" value="ECO:0007669"/>
    <property type="project" value="UniProtKB-UniRule"/>
</dbReference>
<dbReference type="AlphaFoldDB" id="A0A2Y8ZYF4"/>
<evidence type="ECO:0000313" key="10">
    <source>
        <dbReference type="EMBL" id="SSA34937.1"/>
    </source>
</evidence>
<comment type="caution">
    <text evidence="8">Lacks conserved residue(s) required for the propagation of feature annotation.</text>
</comment>
<feature type="binding site" evidence="8">
    <location>
        <begin position="160"/>
        <end position="162"/>
    </location>
    <ligand>
        <name>ATP</name>
        <dbReference type="ChEBI" id="CHEBI:30616"/>
    </ligand>
</feature>
<keyword evidence="2 8" id="KW-0436">Ligase</keyword>
<dbReference type="Gene3D" id="3.40.50.620">
    <property type="entry name" value="HUPs"/>
    <property type="match status" value="1"/>
</dbReference>
<keyword evidence="6 8" id="KW-0030">Aminoacyl-tRNA synthetase</keyword>